<dbReference type="Proteomes" id="UP000001589">
    <property type="component" value="Chromosome"/>
</dbReference>
<accession>A2BXH3</accession>
<dbReference type="STRING" id="167542.P9515_12771"/>
<dbReference type="SUPFAM" id="SSF52266">
    <property type="entry name" value="SGNH hydrolase"/>
    <property type="match status" value="1"/>
</dbReference>
<protein>
    <recommendedName>
        <fullName evidence="3">SGNH hydrolase-type esterase domain-containing protein</fullName>
    </recommendedName>
</protein>
<sequence>MKIKVLIINFSILVFFLLAPAVALTFYKSVKKTFENPANKIFYLSDHLEKDEVKNILAMLNNPVTYQYKSFTSWEPKQINNDLMKIQGKYNTRKSLNENLNNSNWFFGGSTIFGIGAVDNETIPSNYASITSEEVMNFGREDWASRQSLNQLVNLIGDGLQPKRIIFYDGVNDISHQCSNLTKNEKIPFHNRETIFRDYINKGESDFLSSLKVSSQNFFKRFRTYIISPYKHLIIKLYRSGIVKKNPYKLTEELQCANNPIRANLVAKHLVNNWFVAYQIAKSKNVSFLAILQPNMFTSNSSIFIDPYFERFSYLKPSFDAVYPEIRKEMRNSCNYDLDFCKSLIDGSQWLKGKEEELLDFCHLTGRGNIIISEKLNQVILKNK</sequence>
<organism evidence="1 2">
    <name type="scientific">Prochlorococcus marinus (strain MIT 9515)</name>
    <dbReference type="NCBI Taxonomy" id="167542"/>
    <lineage>
        <taxon>Bacteria</taxon>
        <taxon>Bacillati</taxon>
        <taxon>Cyanobacteriota</taxon>
        <taxon>Cyanophyceae</taxon>
        <taxon>Synechococcales</taxon>
        <taxon>Prochlorococcaceae</taxon>
        <taxon>Prochlorococcus</taxon>
    </lineage>
</organism>
<dbReference type="InterPro" id="IPR036514">
    <property type="entry name" value="SGNH_hydro_sf"/>
</dbReference>
<name>A2BXH3_PROM5</name>
<proteinExistence type="predicted"/>
<dbReference type="KEGG" id="pmc:P9515_12771"/>
<reference evidence="1 2" key="1">
    <citation type="journal article" date="2007" name="PLoS Genet.">
        <title>Patterns and implications of gene gain and loss in the evolution of Prochlorococcus.</title>
        <authorList>
            <person name="Kettler G.C."/>
            <person name="Martiny A.C."/>
            <person name="Huang K."/>
            <person name="Zucker J."/>
            <person name="Coleman M.L."/>
            <person name="Rodrigue S."/>
            <person name="Chen F."/>
            <person name="Lapidus A."/>
            <person name="Ferriera S."/>
            <person name="Johnson J."/>
            <person name="Steglich C."/>
            <person name="Church G.M."/>
            <person name="Richardson P."/>
            <person name="Chisholm S.W."/>
        </authorList>
    </citation>
    <scope>NUCLEOTIDE SEQUENCE [LARGE SCALE GENOMIC DNA]</scope>
    <source>
        <strain evidence="1 2">MIT 9515</strain>
    </source>
</reference>
<gene>
    <name evidence="1" type="ordered locus">P9515_12771</name>
</gene>
<evidence type="ECO:0000313" key="2">
    <source>
        <dbReference type="Proteomes" id="UP000001589"/>
    </source>
</evidence>
<dbReference type="Gene3D" id="3.40.50.1110">
    <property type="entry name" value="SGNH hydrolase"/>
    <property type="match status" value="1"/>
</dbReference>
<dbReference type="AlphaFoldDB" id="A2BXH3"/>
<dbReference type="HOGENOM" id="CLU_803364_0_0_3"/>
<evidence type="ECO:0000313" key="1">
    <source>
        <dbReference type="EMBL" id="ABM72484.1"/>
    </source>
</evidence>
<evidence type="ECO:0008006" key="3">
    <source>
        <dbReference type="Google" id="ProtNLM"/>
    </source>
</evidence>
<dbReference type="EMBL" id="CP000552">
    <property type="protein sequence ID" value="ABM72484.1"/>
    <property type="molecule type" value="Genomic_DNA"/>
</dbReference>